<organism evidence="1 2">
    <name type="scientific">Legionella fallonii LLAP-10</name>
    <dbReference type="NCBI Taxonomy" id="1212491"/>
    <lineage>
        <taxon>Bacteria</taxon>
        <taxon>Pseudomonadati</taxon>
        <taxon>Pseudomonadota</taxon>
        <taxon>Gammaproteobacteria</taxon>
        <taxon>Legionellales</taxon>
        <taxon>Legionellaceae</taxon>
        <taxon>Legionella</taxon>
    </lineage>
</organism>
<reference evidence="2" key="1">
    <citation type="submission" date="2014-09" db="EMBL/GenBank/DDBJ databases">
        <authorList>
            <person name="Gomez-Valero L."/>
        </authorList>
    </citation>
    <scope>NUCLEOTIDE SEQUENCE [LARGE SCALE GENOMIC DNA]</scope>
    <source>
        <strain evidence="2">ATCC700992</strain>
    </source>
</reference>
<dbReference type="InterPro" id="IPR007325">
    <property type="entry name" value="KFase/CYL"/>
</dbReference>
<dbReference type="GO" id="GO:0004061">
    <property type="term" value="F:arylformamidase activity"/>
    <property type="evidence" value="ECO:0007669"/>
    <property type="project" value="InterPro"/>
</dbReference>
<dbReference type="EMBL" id="LN614827">
    <property type="protein sequence ID" value="CEG57795.1"/>
    <property type="molecule type" value="Genomic_DNA"/>
</dbReference>
<evidence type="ECO:0000313" key="2">
    <source>
        <dbReference type="Proteomes" id="UP000032430"/>
    </source>
</evidence>
<dbReference type="PANTHER" id="PTHR31118:SF12">
    <property type="entry name" value="CYCLASE-LIKE PROTEIN 2"/>
    <property type="match status" value="1"/>
</dbReference>
<sequence>MKPLIFPYQLIELTHTLDENSPAWEETCGFSSSIVLDYADSTSETPFRVQSLTMPAGMGTHMDAPAHCCPDGLSIDQIPLDQLVSPCVVIDVSTKAHALYNVTPQDIADFEKTHDLIQPDSFVIMKTGWSRFWGNPLQYRNNHNFPSVSAETATLLVSRDIVGLGIDTLSPDRLDDGYPVHRILLNSGRYIVENIANSEQLPSIGSFVMAFPLKIKQATEAPMRLIGLLP</sequence>
<proteinExistence type="predicted"/>
<evidence type="ECO:0008006" key="3">
    <source>
        <dbReference type="Google" id="ProtNLM"/>
    </source>
</evidence>
<evidence type="ECO:0000313" key="1">
    <source>
        <dbReference type="EMBL" id="CEG57795.1"/>
    </source>
</evidence>
<keyword evidence="2" id="KW-1185">Reference proteome</keyword>
<dbReference type="InterPro" id="IPR037175">
    <property type="entry name" value="KFase_sf"/>
</dbReference>
<dbReference type="AlphaFoldDB" id="A0A098G8J8"/>
<dbReference type="SUPFAM" id="SSF102198">
    <property type="entry name" value="Putative cyclase"/>
    <property type="match status" value="1"/>
</dbReference>
<dbReference type="STRING" id="1212491.LFA_2423"/>
<protein>
    <recommendedName>
        <fullName evidence="3">Cyclase family protein</fullName>
    </recommendedName>
</protein>
<dbReference type="Pfam" id="PF04199">
    <property type="entry name" value="Cyclase"/>
    <property type="match status" value="1"/>
</dbReference>
<dbReference type="KEGG" id="lfa:LFA_2423"/>
<dbReference type="HOGENOM" id="CLU_030671_2_0_6"/>
<dbReference type="GO" id="GO:0019441">
    <property type="term" value="P:L-tryptophan catabolic process to kynurenine"/>
    <property type="evidence" value="ECO:0007669"/>
    <property type="project" value="InterPro"/>
</dbReference>
<accession>A0A098G8J8</accession>
<dbReference type="Proteomes" id="UP000032430">
    <property type="component" value="Chromosome I"/>
</dbReference>
<name>A0A098G8J8_9GAMM</name>
<dbReference type="PANTHER" id="PTHR31118">
    <property type="entry name" value="CYCLASE-LIKE PROTEIN 2"/>
    <property type="match status" value="1"/>
</dbReference>
<gene>
    <name evidence="1" type="ORF">LFA_2423</name>
</gene>
<dbReference type="Gene3D" id="3.50.30.50">
    <property type="entry name" value="Putative cyclase"/>
    <property type="match status" value="1"/>
</dbReference>